<feature type="non-terminal residue" evidence="3">
    <location>
        <position position="103"/>
    </location>
</feature>
<evidence type="ECO:0000259" key="1">
    <source>
        <dbReference type="PROSITE" id="PS00022"/>
    </source>
</evidence>
<feature type="domain" description="EGF-like" evidence="1 2">
    <location>
        <begin position="10"/>
        <end position="21"/>
    </location>
</feature>
<dbReference type="InterPro" id="IPR000742">
    <property type="entry name" value="EGF"/>
</dbReference>
<proteinExistence type="predicted"/>
<dbReference type="PROSITE" id="PS00022">
    <property type="entry name" value="EGF_1"/>
    <property type="match status" value="1"/>
</dbReference>
<accession>A0AAN5C5I7</accession>
<gene>
    <name evidence="3" type="ORF">PMAYCL1PPCAC_00977</name>
</gene>
<organism evidence="3 4">
    <name type="scientific">Pristionchus mayeri</name>
    <dbReference type="NCBI Taxonomy" id="1317129"/>
    <lineage>
        <taxon>Eukaryota</taxon>
        <taxon>Metazoa</taxon>
        <taxon>Ecdysozoa</taxon>
        <taxon>Nematoda</taxon>
        <taxon>Chromadorea</taxon>
        <taxon>Rhabditida</taxon>
        <taxon>Rhabditina</taxon>
        <taxon>Diplogasteromorpha</taxon>
        <taxon>Diplogasteroidea</taxon>
        <taxon>Neodiplogasteridae</taxon>
        <taxon>Pristionchus</taxon>
    </lineage>
</organism>
<feature type="non-terminal residue" evidence="3">
    <location>
        <position position="1"/>
    </location>
</feature>
<evidence type="ECO:0000313" key="3">
    <source>
        <dbReference type="EMBL" id="GMR30782.1"/>
    </source>
</evidence>
<keyword evidence="4" id="KW-1185">Reference proteome</keyword>
<dbReference type="Proteomes" id="UP001328107">
    <property type="component" value="Unassembled WGS sequence"/>
</dbReference>
<dbReference type="AlphaFoldDB" id="A0AAN5C5I7"/>
<evidence type="ECO:0000313" key="4">
    <source>
        <dbReference type="Proteomes" id="UP001328107"/>
    </source>
</evidence>
<name>A0AAN5C5I7_9BILA</name>
<reference evidence="4" key="1">
    <citation type="submission" date="2022-10" db="EMBL/GenBank/DDBJ databases">
        <title>Genome assembly of Pristionchus species.</title>
        <authorList>
            <person name="Yoshida K."/>
            <person name="Sommer R.J."/>
        </authorList>
    </citation>
    <scope>NUCLEOTIDE SEQUENCE [LARGE SCALE GENOMIC DNA]</scope>
    <source>
        <strain evidence="4">RS5460</strain>
    </source>
</reference>
<protein>
    <recommendedName>
        <fullName evidence="1 2">EGF-like domain-containing protein</fullName>
    </recommendedName>
</protein>
<evidence type="ECO:0000259" key="2">
    <source>
        <dbReference type="PROSITE" id="PS01186"/>
    </source>
</evidence>
<comment type="caution">
    <text evidence="3">The sequence shown here is derived from an EMBL/GenBank/DDBJ whole genome shotgun (WGS) entry which is preliminary data.</text>
</comment>
<sequence>CDMDTSQAYCTCSDGWTGTYCAVDAQAFGNLGGNSSEGLIDVIDTGKTNPATVISALPALLSFLTDEQRVEMSYLVEDMIVDATFEEQTLDVRESFTFFNDPS</sequence>
<dbReference type="EMBL" id="BTRK01000001">
    <property type="protein sequence ID" value="GMR30782.1"/>
    <property type="molecule type" value="Genomic_DNA"/>
</dbReference>
<dbReference type="PROSITE" id="PS01186">
    <property type="entry name" value="EGF_2"/>
    <property type="match status" value="1"/>
</dbReference>